<proteinExistence type="predicted"/>
<gene>
    <name evidence="2" type="ORF">GDO78_002072</name>
</gene>
<comment type="caution">
    <text evidence="2">The sequence shown here is derived from an EMBL/GenBank/DDBJ whole genome shotgun (WGS) entry which is preliminary data.</text>
</comment>
<keyword evidence="1" id="KW-0472">Membrane</keyword>
<reference evidence="2" key="1">
    <citation type="thesis" date="2020" institute="ProQuest LLC" country="789 East Eisenhower Parkway, Ann Arbor, MI, USA">
        <title>Comparative Genomics and Chromosome Evolution.</title>
        <authorList>
            <person name="Mudd A.B."/>
        </authorList>
    </citation>
    <scope>NUCLEOTIDE SEQUENCE</scope>
    <source>
        <strain evidence="2">HN-11 Male</strain>
        <tissue evidence="2">Kidney and liver</tissue>
    </source>
</reference>
<evidence type="ECO:0000256" key="1">
    <source>
        <dbReference type="SAM" id="Phobius"/>
    </source>
</evidence>
<accession>A0A8J6KHZ2</accession>
<evidence type="ECO:0000313" key="2">
    <source>
        <dbReference type="EMBL" id="KAG9494553.1"/>
    </source>
</evidence>
<dbReference type="Proteomes" id="UP000770717">
    <property type="component" value="Unassembled WGS sequence"/>
</dbReference>
<keyword evidence="1" id="KW-1133">Transmembrane helix</keyword>
<keyword evidence="1" id="KW-0812">Transmembrane</keyword>
<organism evidence="2 3">
    <name type="scientific">Eleutherodactylus coqui</name>
    <name type="common">Puerto Rican coqui</name>
    <dbReference type="NCBI Taxonomy" id="57060"/>
    <lineage>
        <taxon>Eukaryota</taxon>
        <taxon>Metazoa</taxon>
        <taxon>Chordata</taxon>
        <taxon>Craniata</taxon>
        <taxon>Vertebrata</taxon>
        <taxon>Euteleostomi</taxon>
        <taxon>Amphibia</taxon>
        <taxon>Batrachia</taxon>
        <taxon>Anura</taxon>
        <taxon>Neobatrachia</taxon>
        <taxon>Hyloidea</taxon>
        <taxon>Eleutherodactylidae</taxon>
        <taxon>Eleutherodactylinae</taxon>
        <taxon>Eleutherodactylus</taxon>
        <taxon>Eleutherodactylus</taxon>
    </lineage>
</organism>
<feature type="transmembrane region" description="Helical" evidence="1">
    <location>
        <begin position="47"/>
        <end position="71"/>
    </location>
</feature>
<dbReference type="EMBL" id="WNTK01000001">
    <property type="protein sequence ID" value="KAG9494553.1"/>
    <property type="molecule type" value="Genomic_DNA"/>
</dbReference>
<dbReference type="AlphaFoldDB" id="A0A8J6KHZ2"/>
<name>A0A8J6KHZ2_ELECQ</name>
<protein>
    <submittedName>
        <fullName evidence="2">Uncharacterized protein</fullName>
    </submittedName>
</protein>
<evidence type="ECO:0000313" key="3">
    <source>
        <dbReference type="Proteomes" id="UP000770717"/>
    </source>
</evidence>
<keyword evidence="3" id="KW-1185">Reference proteome</keyword>
<sequence length="94" mass="9986">MTRESGLRSLLLLLLPLLTGAPSAVCWLLLLELLALLLSDAELPTAFWLFTYLALSAASLSTALRVVLAGVPVSICRRRYSGPLVSSLMGSTGL</sequence>